<feature type="compositionally biased region" description="Basic and acidic residues" evidence="1">
    <location>
        <begin position="60"/>
        <end position="74"/>
    </location>
</feature>
<feature type="compositionally biased region" description="Basic residues" evidence="1">
    <location>
        <begin position="75"/>
        <end position="86"/>
    </location>
</feature>
<dbReference type="EMBL" id="JBBXJM010000005">
    <property type="protein sequence ID" value="KAL1407238.1"/>
    <property type="molecule type" value="Genomic_DNA"/>
</dbReference>
<sequence>MSKPRRWLRRDEPSIDPQLVDQLVDTGVQPDAAIAILERARTDVGQTDVGLLAALLTHERHSTAAPEEKEDKPKHPLRKVAAKVRPRSWSGSSRPSSELSSASDNTPAVPLIRVDDCRICTEEELAERAEGLKAS</sequence>
<evidence type="ECO:0000313" key="3">
    <source>
        <dbReference type="Proteomes" id="UP001565368"/>
    </source>
</evidence>
<keyword evidence="3" id="KW-1185">Reference proteome</keyword>
<organism evidence="2 3">
    <name type="scientific">Vanrija albida</name>
    <dbReference type="NCBI Taxonomy" id="181172"/>
    <lineage>
        <taxon>Eukaryota</taxon>
        <taxon>Fungi</taxon>
        <taxon>Dikarya</taxon>
        <taxon>Basidiomycota</taxon>
        <taxon>Agaricomycotina</taxon>
        <taxon>Tremellomycetes</taxon>
        <taxon>Trichosporonales</taxon>
        <taxon>Trichosporonaceae</taxon>
        <taxon>Vanrija</taxon>
    </lineage>
</organism>
<evidence type="ECO:0000256" key="1">
    <source>
        <dbReference type="SAM" id="MobiDB-lite"/>
    </source>
</evidence>
<accession>A0ABR3PYQ6</accession>
<protein>
    <recommendedName>
        <fullName evidence="4">UBA domain-containing protein</fullName>
    </recommendedName>
</protein>
<feature type="region of interest" description="Disordered" evidence="1">
    <location>
        <begin position="60"/>
        <end position="107"/>
    </location>
</feature>
<dbReference type="GeneID" id="95987698"/>
<dbReference type="Proteomes" id="UP001565368">
    <property type="component" value="Unassembled WGS sequence"/>
</dbReference>
<feature type="compositionally biased region" description="Low complexity" evidence="1">
    <location>
        <begin position="88"/>
        <end position="103"/>
    </location>
</feature>
<name>A0ABR3PYQ6_9TREE</name>
<dbReference type="RefSeq" id="XP_069207182.1">
    <property type="nucleotide sequence ID" value="XM_069355111.1"/>
</dbReference>
<comment type="caution">
    <text evidence="2">The sequence shown here is derived from an EMBL/GenBank/DDBJ whole genome shotgun (WGS) entry which is preliminary data.</text>
</comment>
<evidence type="ECO:0008006" key="4">
    <source>
        <dbReference type="Google" id="ProtNLM"/>
    </source>
</evidence>
<gene>
    <name evidence="2" type="ORF">Q8F55_006655</name>
</gene>
<reference evidence="2 3" key="1">
    <citation type="submission" date="2023-08" db="EMBL/GenBank/DDBJ databases">
        <title>Annotated Genome Sequence of Vanrija albida AlHP1.</title>
        <authorList>
            <person name="Herzog R."/>
        </authorList>
    </citation>
    <scope>NUCLEOTIDE SEQUENCE [LARGE SCALE GENOMIC DNA]</scope>
    <source>
        <strain evidence="2 3">AlHP1</strain>
    </source>
</reference>
<proteinExistence type="predicted"/>
<evidence type="ECO:0000313" key="2">
    <source>
        <dbReference type="EMBL" id="KAL1407238.1"/>
    </source>
</evidence>